<name>A0ACB6RTZ3_9PLEO</name>
<sequence length="645" mass="73222">MAPSRAYIPSTALIRALGRPLPLRCPFARPLPAQFVRGKKSKAAKAREAEKAQLGQQARRERYAEKTAEARQADVEKEAEEQYQEETKKKKFAAAAGPIGNMITEMNDPKKIDKFFEPPDNNVFEDGEDPGIDFYEEDLSTGKRRKVDRFGTVADRKRERETRLMIEESYNNPNYDDAELNKRLMDGLMSNPAFADLTEELKEIKESILTKDEERKIEEEAEKAAQPAIDDLHATMRMAIHAAVTQLINDPDVGDAKPDLQAVLDKMPETEDVQSPEFQALLDAATEKVNNNQKLQEKLQAGSETETEQDRQQWANFEKDVDDLLAPEEDPLDEKDMDHEEIHELMREMRDILRSLNVSGNLESELDKMLSEPMPNTTDEAEDENGVNFNEDTDPADLAAALTKLAAAKSETAPEPETPEDEEEHIPPELKAKVDKIMEDPRLMEKLVYIQKLIAEHAPKRDPNDLTQIDHELAPDPYEMEDSRTATLAQRMASARADPEHSAAMRRLRVRLQPPFNISPALKSFNQAIEFAYIGANDDVRRVLWRSYQRARILPTFLQNMNDDAWDILYYSQAVTWSGNQNRTDHLKMLLRDLAKVGKNGPPTHPSTLGQHAEAARLEAAQKETASLEASRGEVSMDDLEWKKR</sequence>
<proteinExistence type="predicted"/>
<dbReference type="EMBL" id="MU006731">
    <property type="protein sequence ID" value="KAF2624414.1"/>
    <property type="molecule type" value="Genomic_DNA"/>
</dbReference>
<organism evidence="1 2">
    <name type="scientific">Macroventuria anomochaeta</name>
    <dbReference type="NCBI Taxonomy" id="301207"/>
    <lineage>
        <taxon>Eukaryota</taxon>
        <taxon>Fungi</taxon>
        <taxon>Dikarya</taxon>
        <taxon>Ascomycota</taxon>
        <taxon>Pezizomycotina</taxon>
        <taxon>Dothideomycetes</taxon>
        <taxon>Pleosporomycetidae</taxon>
        <taxon>Pleosporales</taxon>
        <taxon>Pleosporineae</taxon>
        <taxon>Didymellaceae</taxon>
        <taxon>Macroventuria</taxon>
    </lineage>
</organism>
<protein>
    <submittedName>
        <fullName evidence="1">Uncharacterized protein</fullName>
    </submittedName>
</protein>
<dbReference type="Proteomes" id="UP000799754">
    <property type="component" value="Unassembled WGS sequence"/>
</dbReference>
<gene>
    <name evidence="1" type="ORF">BU25DRAFT_413649</name>
</gene>
<evidence type="ECO:0000313" key="2">
    <source>
        <dbReference type="Proteomes" id="UP000799754"/>
    </source>
</evidence>
<accession>A0ACB6RTZ3</accession>
<comment type="caution">
    <text evidence="1">The sequence shown here is derived from an EMBL/GenBank/DDBJ whole genome shotgun (WGS) entry which is preliminary data.</text>
</comment>
<keyword evidence="2" id="KW-1185">Reference proteome</keyword>
<evidence type="ECO:0000313" key="1">
    <source>
        <dbReference type="EMBL" id="KAF2624414.1"/>
    </source>
</evidence>
<reference evidence="1" key="1">
    <citation type="journal article" date="2020" name="Stud. Mycol.">
        <title>101 Dothideomycetes genomes: a test case for predicting lifestyles and emergence of pathogens.</title>
        <authorList>
            <person name="Haridas S."/>
            <person name="Albert R."/>
            <person name="Binder M."/>
            <person name="Bloem J."/>
            <person name="Labutti K."/>
            <person name="Salamov A."/>
            <person name="Andreopoulos B."/>
            <person name="Baker S."/>
            <person name="Barry K."/>
            <person name="Bills G."/>
            <person name="Bluhm B."/>
            <person name="Cannon C."/>
            <person name="Castanera R."/>
            <person name="Culley D."/>
            <person name="Daum C."/>
            <person name="Ezra D."/>
            <person name="Gonzalez J."/>
            <person name="Henrissat B."/>
            <person name="Kuo A."/>
            <person name="Liang C."/>
            <person name="Lipzen A."/>
            <person name="Lutzoni F."/>
            <person name="Magnuson J."/>
            <person name="Mondo S."/>
            <person name="Nolan M."/>
            <person name="Ohm R."/>
            <person name="Pangilinan J."/>
            <person name="Park H.-J."/>
            <person name="Ramirez L."/>
            <person name="Alfaro M."/>
            <person name="Sun H."/>
            <person name="Tritt A."/>
            <person name="Yoshinaga Y."/>
            <person name="Zwiers L.-H."/>
            <person name="Turgeon B."/>
            <person name="Goodwin S."/>
            <person name="Spatafora J."/>
            <person name="Crous P."/>
            <person name="Grigoriev I."/>
        </authorList>
    </citation>
    <scope>NUCLEOTIDE SEQUENCE</scope>
    <source>
        <strain evidence="1">CBS 525.71</strain>
    </source>
</reference>